<evidence type="ECO:0000313" key="4">
    <source>
        <dbReference type="EMBL" id="GKV05201.1"/>
    </source>
</evidence>
<comment type="similarity">
    <text evidence="1 2">Belongs to the TIFY/JAZ family.</text>
</comment>
<evidence type="ECO:0000313" key="5">
    <source>
        <dbReference type="Proteomes" id="UP001054252"/>
    </source>
</evidence>
<dbReference type="GO" id="GO:2000022">
    <property type="term" value="P:regulation of jasmonic acid mediated signaling pathway"/>
    <property type="evidence" value="ECO:0007669"/>
    <property type="project" value="UniProtKB-UniRule"/>
</dbReference>
<proteinExistence type="inferred from homology"/>
<dbReference type="Proteomes" id="UP001054252">
    <property type="component" value="Unassembled WGS sequence"/>
</dbReference>
<dbReference type="GO" id="GO:0031347">
    <property type="term" value="P:regulation of defense response"/>
    <property type="evidence" value="ECO:0007669"/>
    <property type="project" value="UniProtKB-UniRule"/>
</dbReference>
<organism evidence="4 5">
    <name type="scientific">Rubroshorea leprosula</name>
    <dbReference type="NCBI Taxonomy" id="152421"/>
    <lineage>
        <taxon>Eukaryota</taxon>
        <taxon>Viridiplantae</taxon>
        <taxon>Streptophyta</taxon>
        <taxon>Embryophyta</taxon>
        <taxon>Tracheophyta</taxon>
        <taxon>Spermatophyta</taxon>
        <taxon>Magnoliopsida</taxon>
        <taxon>eudicotyledons</taxon>
        <taxon>Gunneridae</taxon>
        <taxon>Pentapetalae</taxon>
        <taxon>rosids</taxon>
        <taxon>malvids</taxon>
        <taxon>Malvales</taxon>
        <taxon>Dipterocarpaceae</taxon>
        <taxon>Rubroshorea</taxon>
    </lineage>
</organism>
<dbReference type="PANTHER" id="PTHR33077">
    <property type="entry name" value="PROTEIN TIFY 4A-RELATED-RELATED"/>
    <property type="match status" value="1"/>
</dbReference>
<keyword evidence="2" id="KW-0539">Nucleus</keyword>
<dbReference type="EMBL" id="BPVZ01000023">
    <property type="protein sequence ID" value="GKV05201.1"/>
    <property type="molecule type" value="Genomic_DNA"/>
</dbReference>
<name>A0AAV5IZG5_9ROSI</name>
<evidence type="ECO:0000256" key="2">
    <source>
        <dbReference type="RuleBase" id="RU369065"/>
    </source>
</evidence>
<evidence type="ECO:0000259" key="3">
    <source>
        <dbReference type="PROSITE" id="PS51320"/>
    </source>
</evidence>
<reference evidence="4 5" key="1">
    <citation type="journal article" date="2021" name="Commun. Biol.">
        <title>The genome of Shorea leprosula (Dipterocarpaceae) highlights the ecological relevance of drought in aseasonal tropical rainforests.</title>
        <authorList>
            <person name="Ng K.K.S."/>
            <person name="Kobayashi M.J."/>
            <person name="Fawcett J.A."/>
            <person name="Hatakeyama M."/>
            <person name="Paape T."/>
            <person name="Ng C.H."/>
            <person name="Ang C.C."/>
            <person name="Tnah L.H."/>
            <person name="Lee C.T."/>
            <person name="Nishiyama T."/>
            <person name="Sese J."/>
            <person name="O'Brien M.J."/>
            <person name="Copetti D."/>
            <person name="Mohd Noor M.I."/>
            <person name="Ong R.C."/>
            <person name="Putra M."/>
            <person name="Sireger I.Z."/>
            <person name="Indrioko S."/>
            <person name="Kosugi Y."/>
            <person name="Izuno A."/>
            <person name="Isagi Y."/>
            <person name="Lee S.L."/>
            <person name="Shimizu K.K."/>
        </authorList>
    </citation>
    <scope>NUCLEOTIDE SEQUENCE [LARGE SCALE GENOMIC DNA]</scope>
    <source>
        <strain evidence="4">214</strain>
    </source>
</reference>
<feature type="domain" description="Tify" evidence="3">
    <location>
        <begin position="173"/>
        <end position="208"/>
    </location>
</feature>
<comment type="caution">
    <text evidence="4">The sequence shown here is derived from an EMBL/GenBank/DDBJ whole genome shotgun (WGS) entry which is preliminary data.</text>
</comment>
<sequence length="335" mass="34884">MKGSGMQWSFSNKVSATPQFLSFKASQEERPRKTAHDHMMSSGFMTISTPDAHESNHKQYSGIVQKIMVLDKQVGNHHAVMTYGLQKFDACPASHSQEVRILPVSNLPNQAINLSMSATIPHSHLATTGQAIVGNKGIPQTLGGVPIMASPLSVVPASSSVIGTTDLRSTPKSSTAPSQLTIFYAGSVCVYDDVSPEKAQAIMLLAGNGSSATRNKMVPMAQAAVPAQVQATVPAPALLQSPQPASFDDGFVGKILPATSSYLSLPSPISVTSPVNLQRGGGSNSTKELATVKSIGALASSVSQPEPSIVATSVGSAANPLIPAVCQEILLVFLI</sequence>
<dbReference type="PROSITE" id="PS51320">
    <property type="entry name" value="TIFY"/>
    <property type="match status" value="1"/>
</dbReference>
<dbReference type="Pfam" id="PF06200">
    <property type="entry name" value="tify"/>
    <property type="match status" value="1"/>
</dbReference>
<dbReference type="GO" id="GO:0005634">
    <property type="term" value="C:nucleus"/>
    <property type="evidence" value="ECO:0007669"/>
    <property type="project" value="UniProtKB-SubCell"/>
</dbReference>
<dbReference type="GO" id="GO:0009611">
    <property type="term" value="P:response to wounding"/>
    <property type="evidence" value="ECO:0007669"/>
    <property type="project" value="UniProtKB-UniRule"/>
</dbReference>
<dbReference type="InterPro" id="IPR040390">
    <property type="entry name" value="TIFY/JAZ"/>
</dbReference>
<keyword evidence="5" id="KW-1185">Reference proteome</keyword>
<keyword evidence="2" id="KW-1184">Jasmonic acid signaling pathway</keyword>
<comment type="subcellular location">
    <subcellularLocation>
        <location evidence="2">Nucleus</location>
    </subcellularLocation>
</comment>
<dbReference type="AlphaFoldDB" id="A0AAV5IZG5"/>
<comment type="function">
    <text evidence="2">Repressor of jasmonate responses.</text>
</comment>
<accession>A0AAV5IZG5</accession>
<comment type="domain">
    <text evidence="2">The jas domain is required for interaction with COI1.</text>
</comment>
<protein>
    <recommendedName>
        <fullName evidence="2">Protein TIFY</fullName>
    </recommendedName>
    <alternativeName>
        <fullName evidence="2">Jasmonate ZIM domain-containing protein</fullName>
    </alternativeName>
</protein>
<dbReference type="PANTHER" id="PTHR33077:SF125">
    <property type="entry name" value="PROTEIN TIFY"/>
    <property type="match status" value="1"/>
</dbReference>
<dbReference type="InterPro" id="IPR010399">
    <property type="entry name" value="Tify_dom"/>
</dbReference>
<dbReference type="SMART" id="SM00979">
    <property type="entry name" value="TIFY"/>
    <property type="match status" value="1"/>
</dbReference>
<gene>
    <name evidence="4" type="ORF">SLEP1_g17236</name>
</gene>
<evidence type="ECO:0000256" key="1">
    <source>
        <dbReference type="ARBA" id="ARBA00008614"/>
    </source>
</evidence>